<keyword evidence="11" id="KW-1185">Reference proteome</keyword>
<feature type="transmembrane region" description="Helical" evidence="8">
    <location>
        <begin position="643"/>
        <end position="664"/>
    </location>
</feature>
<evidence type="ECO:0000256" key="2">
    <source>
        <dbReference type="ARBA" id="ARBA00022448"/>
    </source>
</evidence>
<protein>
    <recommendedName>
        <fullName evidence="9">ABC transporter domain-containing protein</fullName>
    </recommendedName>
</protein>
<dbReference type="PANTHER" id="PTHR48041:SF100">
    <property type="entry name" value="ABC TRANSPORTER-LIKE"/>
    <property type="match status" value="1"/>
</dbReference>
<dbReference type="Pfam" id="PF00005">
    <property type="entry name" value="ABC_tran"/>
    <property type="match status" value="1"/>
</dbReference>
<dbReference type="InterPro" id="IPR027417">
    <property type="entry name" value="P-loop_NTPase"/>
</dbReference>
<evidence type="ECO:0000256" key="8">
    <source>
        <dbReference type="SAM" id="Phobius"/>
    </source>
</evidence>
<evidence type="ECO:0000313" key="11">
    <source>
        <dbReference type="Proteomes" id="UP001497522"/>
    </source>
</evidence>
<feature type="transmembrane region" description="Helical" evidence="8">
    <location>
        <begin position="560"/>
        <end position="578"/>
    </location>
</feature>
<dbReference type="InterPro" id="IPR003439">
    <property type="entry name" value="ABC_transporter-like_ATP-bd"/>
</dbReference>
<feature type="transmembrane region" description="Helical" evidence="8">
    <location>
        <begin position="524"/>
        <end position="548"/>
    </location>
</feature>
<dbReference type="PANTHER" id="PTHR48041">
    <property type="entry name" value="ABC TRANSPORTER G FAMILY MEMBER 28"/>
    <property type="match status" value="1"/>
</dbReference>
<evidence type="ECO:0000313" key="10">
    <source>
        <dbReference type="EMBL" id="CAK9866108.1"/>
    </source>
</evidence>
<sequence length="674" mass="74019">MTPRTPQCEVFWVLLSSSKHSGVPEDSKSPTFPSLASPSPWQTKTYEIELRELCYKIAVKKKKKRNAAGASSSSSSLKAGMMPIKGAEVAAAGDHHHHYVLKRITCQARAGEILAVAGPSGAGKSTLLEVLAGRIQPSSPASSILVNGSPMDMQRFRRISGYVMQDDALFPMLTVEETLLYSARLRLRSTVPLVEKRARVEALMTELGLTHVAKTRIGNESVRGVSGGERRRVSIGVDVIHDPAVLILDEPTSGLDSAGALQVVAMLRNMAVSQQRTIILTIHQPGYRILQLVHSVLLLSHGLIVHHGPLELLSSRLAAAGHVVPLQVNVLEYAIDAIDSLHFTSSHHHHQGFTGGFFAARGFDKPAHHSANAAAQTLQEFFMKVADKVTFANSSIKEIIVLAHRFCKNIIRTRQLLIARTIQAIGAGFGLGSIYVHMGYGLQGAQERGGLLAFSLSFLLTSSIEVLPMFLEERHILIRETSRGAYRVSSYVLASTLVFLPFLFLVAMLYSVPMYWLVGLAPTANAFLFFLLVIWIVLVTANSFVAFFSALVSDFITGNSLVTGFMGAFFLFSGYFISKDNMPKYWLFMHYMSLFKYPLDALLINEYLNVSHDKCFGPVYGGHCFLTGDDVLAQAGLTGENKWANVAIMAGFALIYRILGFGLLQFKLLCKRQQ</sequence>
<dbReference type="InterPro" id="IPR003593">
    <property type="entry name" value="AAA+_ATPase"/>
</dbReference>
<dbReference type="EMBL" id="OZ023717">
    <property type="protein sequence ID" value="CAK9866108.1"/>
    <property type="molecule type" value="Genomic_DNA"/>
</dbReference>
<dbReference type="SUPFAM" id="SSF52540">
    <property type="entry name" value="P-loop containing nucleoside triphosphate hydrolases"/>
    <property type="match status" value="1"/>
</dbReference>
<organism evidence="10 11">
    <name type="scientific">Sphagnum jensenii</name>
    <dbReference type="NCBI Taxonomy" id="128206"/>
    <lineage>
        <taxon>Eukaryota</taxon>
        <taxon>Viridiplantae</taxon>
        <taxon>Streptophyta</taxon>
        <taxon>Embryophyta</taxon>
        <taxon>Bryophyta</taxon>
        <taxon>Sphagnophytina</taxon>
        <taxon>Sphagnopsida</taxon>
        <taxon>Sphagnales</taxon>
        <taxon>Sphagnaceae</taxon>
        <taxon>Sphagnum</taxon>
    </lineage>
</organism>
<keyword evidence="5" id="KW-0067">ATP-binding</keyword>
<feature type="transmembrane region" description="Helical" evidence="8">
    <location>
        <begin position="450"/>
        <end position="471"/>
    </location>
</feature>
<dbReference type="InterPro" id="IPR017871">
    <property type="entry name" value="ABC_transporter-like_CS"/>
</dbReference>
<name>A0ABP1AU59_9BRYO</name>
<keyword evidence="4" id="KW-0547">Nucleotide-binding</keyword>
<evidence type="ECO:0000256" key="5">
    <source>
        <dbReference type="ARBA" id="ARBA00022840"/>
    </source>
</evidence>
<keyword evidence="3 8" id="KW-0812">Transmembrane</keyword>
<proteinExistence type="predicted"/>
<dbReference type="PROSITE" id="PS00211">
    <property type="entry name" value="ABC_TRANSPORTER_1"/>
    <property type="match status" value="1"/>
</dbReference>
<evidence type="ECO:0000256" key="7">
    <source>
        <dbReference type="ARBA" id="ARBA00023136"/>
    </source>
</evidence>
<evidence type="ECO:0000256" key="1">
    <source>
        <dbReference type="ARBA" id="ARBA00004141"/>
    </source>
</evidence>
<dbReference type="SMART" id="SM00382">
    <property type="entry name" value="AAA"/>
    <property type="match status" value="1"/>
</dbReference>
<feature type="domain" description="ABC transporter" evidence="9">
    <location>
        <begin position="84"/>
        <end position="326"/>
    </location>
</feature>
<gene>
    <name evidence="10" type="ORF">CSSPJE1EN2_LOCUS9103</name>
</gene>
<feature type="transmembrane region" description="Helical" evidence="8">
    <location>
        <begin position="417"/>
        <end position="438"/>
    </location>
</feature>
<feature type="transmembrane region" description="Helical" evidence="8">
    <location>
        <begin position="491"/>
        <end position="512"/>
    </location>
</feature>
<evidence type="ECO:0000256" key="3">
    <source>
        <dbReference type="ARBA" id="ARBA00022692"/>
    </source>
</evidence>
<evidence type="ECO:0000256" key="4">
    <source>
        <dbReference type="ARBA" id="ARBA00022741"/>
    </source>
</evidence>
<evidence type="ECO:0000256" key="6">
    <source>
        <dbReference type="ARBA" id="ARBA00022989"/>
    </source>
</evidence>
<dbReference type="InterPro" id="IPR013525">
    <property type="entry name" value="ABC2_TM"/>
</dbReference>
<dbReference type="Gene3D" id="3.40.50.300">
    <property type="entry name" value="P-loop containing nucleotide triphosphate hydrolases"/>
    <property type="match status" value="1"/>
</dbReference>
<keyword evidence="6 8" id="KW-1133">Transmembrane helix</keyword>
<dbReference type="PROSITE" id="PS50893">
    <property type="entry name" value="ABC_TRANSPORTER_2"/>
    <property type="match status" value="1"/>
</dbReference>
<comment type="subcellular location">
    <subcellularLocation>
        <location evidence="1">Membrane</location>
        <topology evidence="1">Multi-pass membrane protein</topology>
    </subcellularLocation>
</comment>
<dbReference type="InterPro" id="IPR050352">
    <property type="entry name" value="ABCG_transporters"/>
</dbReference>
<dbReference type="Pfam" id="PF01061">
    <property type="entry name" value="ABC2_membrane"/>
    <property type="match status" value="1"/>
</dbReference>
<dbReference type="Proteomes" id="UP001497522">
    <property type="component" value="Chromosome 16"/>
</dbReference>
<evidence type="ECO:0000259" key="9">
    <source>
        <dbReference type="PROSITE" id="PS50893"/>
    </source>
</evidence>
<reference evidence="10" key="1">
    <citation type="submission" date="2024-03" db="EMBL/GenBank/DDBJ databases">
        <authorList>
            <consortium name="ELIXIR-Norway"/>
            <consortium name="Elixir Norway"/>
        </authorList>
    </citation>
    <scope>NUCLEOTIDE SEQUENCE</scope>
</reference>
<keyword evidence="7 8" id="KW-0472">Membrane</keyword>
<accession>A0ABP1AU59</accession>
<keyword evidence="2" id="KW-0813">Transport</keyword>